<comment type="caution">
    <text evidence="5">The sequence shown here is derived from an EMBL/GenBank/DDBJ whole genome shotgun (WGS) entry which is preliminary data.</text>
</comment>
<dbReference type="InterPro" id="IPR004447">
    <property type="entry name" value="Peptidase_S41A"/>
</dbReference>
<dbReference type="PANTHER" id="PTHR32060:SF30">
    <property type="entry name" value="CARBOXY-TERMINAL PROCESSING PROTEASE CTPA"/>
    <property type="match status" value="1"/>
</dbReference>
<proteinExistence type="predicted"/>
<gene>
    <name evidence="5" type="ORF">EHQ23_16310</name>
    <name evidence="6" type="ORF">EHQ26_04130</name>
</gene>
<dbReference type="Proteomes" id="UP000297394">
    <property type="component" value="Unassembled WGS sequence"/>
</dbReference>
<evidence type="ECO:0000256" key="3">
    <source>
        <dbReference type="ARBA" id="ARBA00022825"/>
    </source>
</evidence>
<evidence type="ECO:0000313" key="8">
    <source>
        <dbReference type="Proteomes" id="UP000297918"/>
    </source>
</evidence>
<reference evidence="6" key="1">
    <citation type="submission" date="2018-10" db="EMBL/GenBank/DDBJ databases">
        <authorList>
            <person name="Vincent A.T."/>
            <person name="Schiettekatte O."/>
            <person name="Bourhy P."/>
            <person name="Veyrier F.J."/>
            <person name="Picardeau M."/>
        </authorList>
    </citation>
    <scope>NUCLEOTIDE SEQUENCE</scope>
    <source>
        <strain evidence="6">201800281</strain>
    </source>
</reference>
<dbReference type="RefSeq" id="WP_135749354.1">
    <property type="nucleotide sequence ID" value="NZ_RQFL01000009.1"/>
</dbReference>
<organism evidence="5 7">
    <name type="scientific">Leptospira bourretii</name>
    <dbReference type="NCBI Taxonomy" id="2484962"/>
    <lineage>
        <taxon>Bacteria</taxon>
        <taxon>Pseudomonadati</taxon>
        <taxon>Spirochaetota</taxon>
        <taxon>Spirochaetia</taxon>
        <taxon>Leptospirales</taxon>
        <taxon>Leptospiraceae</taxon>
        <taxon>Leptospira</taxon>
    </lineage>
</organism>
<dbReference type="GO" id="GO:0007165">
    <property type="term" value="P:signal transduction"/>
    <property type="evidence" value="ECO:0007669"/>
    <property type="project" value="TreeGrafter"/>
</dbReference>
<dbReference type="EMBL" id="RQFL01000009">
    <property type="protein sequence ID" value="TGK94197.1"/>
    <property type="molecule type" value="Genomic_DNA"/>
</dbReference>
<dbReference type="InterPro" id="IPR029045">
    <property type="entry name" value="ClpP/crotonase-like_dom_sf"/>
</dbReference>
<dbReference type="EMBL" id="RQFM01000023">
    <property type="protein sequence ID" value="TGK82850.1"/>
    <property type="molecule type" value="Genomic_DNA"/>
</dbReference>
<keyword evidence="1" id="KW-0645">Protease</keyword>
<evidence type="ECO:0000259" key="4">
    <source>
        <dbReference type="SMART" id="SM00245"/>
    </source>
</evidence>
<reference evidence="7 8" key="2">
    <citation type="journal article" date="2019" name="PLoS Negl. Trop. Dis.">
        <title>Revisiting the worldwide diversity of Leptospira species in the environment.</title>
        <authorList>
            <person name="Vincent A.T."/>
            <person name="Schiettekatte O."/>
            <person name="Bourhy P."/>
            <person name="Veyrier F.J."/>
            <person name="Picardeau M."/>
        </authorList>
    </citation>
    <scope>NUCLEOTIDE SEQUENCE [LARGE SCALE GENOMIC DNA]</scope>
    <source>
        <strain evidence="5 7">201800280</strain>
        <strain evidence="8">201800281</strain>
    </source>
</reference>
<evidence type="ECO:0000313" key="7">
    <source>
        <dbReference type="Proteomes" id="UP000297394"/>
    </source>
</evidence>
<dbReference type="Gene3D" id="2.30.42.10">
    <property type="match status" value="1"/>
</dbReference>
<dbReference type="SMART" id="SM00245">
    <property type="entry name" value="TSPc"/>
    <property type="match status" value="1"/>
</dbReference>
<dbReference type="Pfam" id="PF03572">
    <property type="entry name" value="Peptidase_S41"/>
    <property type="match status" value="1"/>
</dbReference>
<accession>A0A4R9IQD3</accession>
<evidence type="ECO:0000256" key="1">
    <source>
        <dbReference type="ARBA" id="ARBA00022670"/>
    </source>
</evidence>
<dbReference type="OrthoDB" id="8401966at2"/>
<evidence type="ECO:0000256" key="2">
    <source>
        <dbReference type="ARBA" id="ARBA00022801"/>
    </source>
</evidence>
<dbReference type="Proteomes" id="UP000297918">
    <property type="component" value="Unassembled WGS sequence"/>
</dbReference>
<dbReference type="GO" id="GO:0008236">
    <property type="term" value="F:serine-type peptidase activity"/>
    <property type="evidence" value="ECO:0007669"/>
    <property type="project" value="UniProtKB-KW"/>
</dbReference>
<dbReference type="SUPFAM" id="SSF50156">
    <property type="entry name" value="PDZ domain-like"/>
    <property type="match status" value="1"/>
</dbReference>
<dbReference type="InterPro" id="IPR005151">
    <property type="entry name" value="Tail-specific_protease"/>
</dbReference>
<dbReference type="GO" id="GO:0004175">
    <property type="term" value="F:endopeptidase activity"/>
    <property type="evidence" value="ECO:0007669"/>
    <property type="project" value="TreeGrafter"/>
</dbReference>
<name>A0A4R9IQD3_9LEPT</name>
<evidence type="ECO:0000313" key="6">
    <source>
        <dbReference type="EMBL" id="TGK94197.1"/>
    </source>
</evidence>
<keyword evidence="8" id="KW-1185">Reference proteome</keyword>
<feature type="domain" description="Tail specific protease" evidence="4">
    <location>
        <begin position="271"/>
        <end position="487"/>
    </location>
</feature>
<dbReference type="PANTHER" id="PTHR32060">
    <property type="entry name" value="TAIL-SPECIFIC PROTEASE"/>
    <property type="match status" value="1"/>
</dbReference>
<dbReference type="CDD" id="cd07560">
    <property type="entry name" value="Peptidase_S41_CPP"/>
    <property type="match status" value="1"/>
</dbReference>
<sequence>MKTIFTFFQIVFSFLFLFIFSFCQSPKQSPNPEILPATVEKKYHYSKQISEIKKQMAKTYLYPEELNKPKAFQKAAIIATESFGHQILLPKSFYTKFQDSIQGDIIHDGELSDLIIIRNPNFENTTMQSDSVASQLEEEFTKIPFSQDLLESVMKILYLQNEALSLTNTDTIKWEEIQFVASEGYVSSFLGSSLMIYEKYEDLLRPKTMISIEIPLKETKSKRKIITFLKETSFLKKIGLQNEDELITINGNPIRYLSTETVNRMFKGKVGENIDISILRNQNEKYGFKVPLKENKPSDQKIAEGQILTGKYNFIYIKVSGFIKNNQSSATEMMKENYFTLMEDAKNKNIVIHGFVLDLRNNPGGFLDQIIECMRMLIPNGLLVTTQSSRTSPSMVYANQSTITELPLVVLINENTGSGSELIAGVIQHYHRGIILGSKSTGQGLVHILNKVSGEENSLIKIASSFLYLPNGKKFHETGITPNVWVSDLKEMDLNLFDAKNNEQINSTSESKEKYQKLDITSISQWIEQNGTFRQKIRSDNDKNLLPDYQLYRSLDFFSGYLATQK</sequence>
<keyword evidence="3" id="KW-0720">Serine protease</keyword>
<dbReference type="InterPro" id="IPR036034">
    <property type="entry name" value="PDZ_sf"/>
</dbReference>
<dbReference type="Gene3D" id="3.90.226.10">
    <property type="entry name" value="2-enoyl-CoA Hydratase, Chain A, domain 1"/>
    <property type="match status" value="1"/>
</dbReference>
<dbReference type="AlphaFoldDB" id="A0A4R9IQD3"/>
<protein>
    <submittedName>
        <fullName evidence="5">Peptidase S41</fullName>
    </submittedName>
</protein>
<keyword evidence="2" id="KW-0378">Hydrolase</keyword>
<dbReference type="GO" id="GO:0030288">
    <property type="term" value="C:outer membrane-bounded periplasmic space"/>
    <property type="evidence" value="ECO:0007669"/>
    <property type="project" value="TreeGrafter"/>
</dbReference>
<dbReference type="SUPFAM" id="SSF52096">
    <property type="entry name" value="ClpP/crotonase"/>
    <property type="match status" value="1"/>
</dbReference>
<dbReference type="GO" id="GO:0006508">
    <property type="term" value="P:proteolysis"/>
    <property type="evidence" value="ECO:0007669"/>
    <property type="project" value="UniProtKB-KW"/>
</dbReference>
<evidence type="ECO:0000313" key="5">
    <source>
        <dbReference type="EMBL" id="TGK82850.1"/>
    </source>
</evidence>